<comment type="caution">
    <text evidence="1">The sequence shown here is derived from an EMBL/GenBank/DDBJ whole genome shotgun (WGS) entry which is preliminary data.</text>
</comment>
<dbReference type="Proteomes" id="UP000228621">
    <property type="component" value="Unassembled WGS sequence"/>
</dbReference>
<evidence type="ECO:0000313" key="2">
    <source>
        <dbReference type="Proteomes" id="UP000228621"/>
    </source>
</evidence>
<protein>
    <submittedName>
        <fullName evidence="1">Uncharacterized protein</fullName>
    </submittedName>
</protein>
<organism evidence="1 2">
    <name type="scientific">Pseudoalteromonas piscicida</name>
    <dbReference type="NCBI Taxonomy" id="43662"/>
    <lineage>
        <taxon>Bacteria</taxon>
        <taxon>Pseudomonadati</taxon>
        <taxon>Pseudomonadota</taxon>
        <taxon>Gammaproteobacteria</taxon>
        <taxon>Alteromonadales</taxon>
        <taxon>Pseudoalteromonadaceae</taxon>
        <taxon>Pseudoalteromonas</taxon>
    </lineage>
</organism>
<dbReference type="AlphaFoldDB" id="A0A2A5JM93"/>
<accession>A0A2A5JM93</accession>
<evidence type="ECO:0000313" key="1">
    <source>
        <dbReference type="EMBL" id="PCK30449.1"/>
    </source>
</evidence>
<sequence length="62" mass="6941">MMLVQFEPYGLGERIYVNTERITYVEPYSSNASTGSMLHLDDGTQVLVGNYPNEVADKINAK</sequence>
<keyword evidence="2" id="KW-1185">Reference proteome</keyword>
<proteinExistence type="predicted"/>
<gene>
    <name evidence="1" type="ORF">CEX98_17645</name>
</gene>
<name>A0A2A5JM93_PSEO7</name>
<dbReference type="EMBL" id="NKHF01000084">
    <property type="protein sequence ID" value="PCK30449.1"/>
    <property type="molecule type" value="Genomic_DNA"/>
</dbReference>
<reference evidence="2" key="1">
    <citation type="journal article" date="2019" name="Genome Announc.">
        <title>Draft Genome Sequence of Pseudoalteromonas piscicida Strain 36Y ROTHPW, an Hypersaline Seawater Isolate from the South Coast of Sonora, Mexico.</title>
        <authorList>
            <person name="Sanchez-Diaz R."/>
            <person name="Molina-Garza Z.J."/>
            <person name="Cruz-Suarez L.E."/>
            <person name="Selvin J."/>
            <person name="Kiran G.S."/>
            <person name="Ibarra-Gamez J.C."/>
            <person name="Gomez-Gil B."/>
            <person name="Galaviz-Silva L."/>
        </authorList>
    </citation>
    <scope>NUCLEOTIDE SEQUENCE [LARGE SCALE GENOMIC DNA]</scope>
    <source>
        <strain evidence="2">36Y_RITHPW</strain>
    </source>
</reference>